<dbReference type="Proteomes" id="UP000198937">
    <property type="component" value="Unassembled WGS sequence"/>
</dbReference>
<keyword evidence="2" id="KW-0472">Membrane</keyword>
<organism evidence="3 4">
    <name type="scientific">Micromonospora yangpuensis</name>
    <dbReference type="NCBI Taxonomy" id="683228"/>
    <lineage>
        <taxon>Bacteria</taxon>
        <taxon>Bacillati</taxon>
        <taxon>Actinomycetota</taxon>
        <taxon>Actinomycetes</taxon>
        <taxon>Micromonosporales</taxon>
        <taxon>Micromonosporaceae</taxon>
        <taxon>Micromonospora</taxon>
    </lineage>
</organism>
<sequence>MVIDLDERDNRPVETTQQAASRRRGNGRLVAASAVGALVGGLLVAAGHFVYDQQQQAGTVTFAAMPEAIQESALEPGIATVETSFAVVNAGPEPITVRAATATRPGIELRTFDGPVTVEPNRSQSLPIRLTFRCAELGDPVPLAVSFSVGSADGQVHAVERTIPLADEVWYLFAQNLCRYG</sequence>
<proteinExistence type="predicted"/>
<dbReference type="AlphaFoldDB" id="A0A1C6V5Y9"/>
<dbReference type="STRING" id="683228.GA0070617_4737"/>
<keyword evidence="2" id="KW-0812">Transmembrane</keyword>
<evidence type="ECO:0000313" key="4">
    <source>
        <dbReference type="Proteomes" id="UP000198937"/>
    </source>
</evidence>
<gene>
    <name evidence="3" type="ORF">GA0070617_4737</name>
</gene>
<evidence type="ECO:0000256" key="2">
    <source>
        <dbReference type="SAM" id="Phobius"/>
    </source>
</evidence>
<protein>
    <submittedName>
        <fullName evidence="3">Uncharacterized protein</fullName>
    </submittedName>
</protein>
<evidence type="ECO:0000313" key="3">
    <source>
        <dbReference type="EMBL" id="SCL61698.1"/>
    </source>
</evidence>
<feature type="region of interest" description="Disordered" evidence="1">
    <location>
        <begin position="1"/>
        <end position="24"/>
    </location>
</feature>
<accession>A0A1C6V5Y9</accession>
<reference evidence="3 4" key="1">
    <citation type="submission" date="2016-06" db="EMBL/GenBank/DDBJ databases">
        <authorList>
            <person name="Kjaerup R.B."/>
            <person name="Dalgaard T.S."/>
            <person name="Juul-Madsen H.R."/>
        </authorList>
    </citation>
    <scope>NUCLEOTIDE SEQUENCE [LARGE SCALE GENOMIC DNA]</scope>
    <source>
        <strain evidence="3 4">DSM 45577</strain>
    </source>
</reference>
<keyword evidence="4" id="KW-1185">Reference proteome</keyword>
<evidence type="ECO:0000256" key="1">
    <source>
        <dbReference type="SAM" id="MobiDB-lite"/>
    </source>
</evidence>
<name>A0A1C6V5Y9_9ACTN</name>
<feature type="transmembrane region" description="Helical" evidence="2">
    <location>
        <begin position="29"/>
        <end position="51"/>
    </location>
</feature>
<keyword evidence="2" id="KW-1133">Transmembrane helix</keyword>
<dbReference type="EMBL" id="FMIA01000002">
    <property type="protein sequence ID" value="SCL61698.1"/>
    <property type="molecule type" value="Genomic_DNA"/>
</dbReference>